<comment type="caution">
    <text evidence="1">The sequence shown here is derived from an EMBL/GenBank/DDBJ whole genome shotgun (WGS) entry which is preliminary data.</text>
</comment>
<dbReference type="RefSeq" id="WP_285274295.1">
    <property type="nucleotide sequence ID" value="NZ_JASNVW010000006.1"/>
</dbReference>
<evidence type="ECO:0000313" key="1">
    <source>
        <dbReference type="EMBL" id="MDK6029308.1"/>
    </source>
</evidence>
<dbReference type="EMBL" id="JASNVW010000006">
    <property type="protein sequence ID" value="MDK6029308.1"/>
    <property type="molecule type" value="Genomic_DNA"/>
</dbReference>
<evidence type="ECO:0000313" key="2">
    <source>
        <dbReference type="Proteomes" id="UP001529235"/>
    </source>
</evidence>
<name>A0ABD4Z8P9_9CREN</name>
<sequence>MPPTDLMKILSRTDRLIYLFQNYLKNAGFSTEQGNDIINPFPYTCKIVLGEKPLICLGLSICFSTNERTTKYFLNNFKYNGFWFITPGKGSVSCIDDVCKACTANNYVSIYSKNCIENVHIIKDSPLEMLNISKIEKNEIPSVLAVNLETFAKSSLTLAFMEPARIKYLSFHHMILEYYENCFYISKEPLIHSIRRILVEKHIFNSQLSLSKLQYSPLVEVLDPYSIVIPQNFNDKCIEMLSLNITSNAINTIIRVYSSRVTKVYLDDVEYDYKHNVVRVALEPLTKVVVKLCLYPKI</sequence>
<dbReference type="AlphaFoldDB" id="A0ABD4Z8P9"/>
<proteinExistence type="predicted"/>
<organism evidence="1 2">
    <name type="scientific">Ignisphaera cupida</name>
    <dbReference type="NCBI Taxonomy" id="3050454"/>
    <lineage>
        <taxon>Archaea</taxon>
        <taxon>Thermoproteota</taxon>
        <taxon>Thermoprotei</taxon>
        <taxon>Desulfurococcales</taxon>
        <taxon>Desulfurococcaceae</taxon>
        <taxon>Ignisphaera</taxon>
    </lineage>
</organism>
<dbReference type="Proteomes" id="UP001529235">
    <property type="component" value="Unassembled WGS sequence"/>
</dbReference>
<gene>
    <name evidence="1" type="ORF">QPL79_08030</name>
</gene>
<keyword evidence="2" id="KW-1185">Reference proteome</keyword>
<accession>A0ABD4Z8P9</accession>
<reference evidence="1 2" key="1">
    <citation type="submission" date="2023-05" db="EMBL/GenBank/DDBJ databases">
        <title>A new hyperthermophilic archaea 'Ignisphaera cupida' sp. nov. and description of the family 'Ignisphaeraceae' fam. nov.</title>
        <authorList>
            <person name="Podosokorskaya O.A."/>
            <person name="Elcheninov A.G."/>
            <person name="Klukina A."/>
            <person name="Merkel A.Y."/>
        </authorList>
    </citation>
    <scope>NUCLEOTIDE SEQUENCE [LARGE SCALE GENOMIC DNA]</scope>
    <source>
        <strain evidence="1 2">4213-co</strain>
    </source>
</reference>
<protein>
    <submittedName>
        <fullName evidence="1">Uncharacterized protein</fullName>
    </submittedName>
</protein>